<proteinExistence type="predicted"/>
<dbReference type="Pfam" id="PF10628">
    <property type="entry name" value="CotE"/>
    <property type="match status" value="1"/>
</dbReference>
<accession>A0A9D1GC15</accession>
<evidence type="ECO:0000313" key="2">
    <source>
        <dbReference type="Proteomes" id="UP000886833"/>
    </source>
</evidence>
<keyword evidence="1" id="KW-0946">Virion</keyword>
<dbReference type="AlphaFoldDB" id="A0A9D1GC15"/>
<name>A0A9D1GC15_9FIRM</name>
<gene>
    <name evidence="1" type="ORF">IAB59_07240</name>
</gene>
<keyword evidence="1" id="KW-0167">Capsid protein</keyword>
<evidence type="ECO:0000313" key="1">
    <source>
        <dbReference type="EMBL" id="HIT38250.1"/>
    </source>
</evidence>
<protein>
    <submittedName>
        <fullName evidence="1">Outer spore coat protein CotE</fullName>
    </submittedName>
</protein>
<sequence>MASYKEIVTKAVIGKGKKQFTDNLSLQVTNNPNTILGCWVINHNFSGTFSNGVVTINGSYDINIWYSYDNDTKTEVLKDTKNYTETINVQGTDDTENEEVIIRSLSGPSCSKAEVNGNIVNCIIDKTLGIELVGDTKVRINTLDEVDDWEEIMDSDNAINERIDEEVNEDYLDNPTE</sequence>
<dbReference type="Proteomes" id="UP000886833">
    <property type="component" value="Unassembled WGS sequence"/>
</dbReference>
<reference evidence="1" key="1">
    <citation type="submission" date="2020-10" db="EMBL/GenBank/DDBJ databases">
        <authorList>
            <person name="Gilroy R."/>
        </authorList>
    </citation>
    <scope>NUCLEOTIDE SEQUENCE</scope>
    <source>
        <strain evidence="1">CHK195-26880</strain>
    </source>
</reference>
<organism evidence="1 2">
    <name type="scientific">Candidatus Onthousia faecipullorum</name>
    <dbReference type="NCBI Taxonomy" id="2840887"/>
    <lineage>
        <taxon>Bacteria</taxon>
        <taxon>Bacillati</taxon>
        <taxon>Bacillota</taxon>
        <taxon>Bacilli</taxon>
        <taxon>Candidatus Onthousia</taxon>
    </lineage>
</organism>
<comment type="caution">
    <text evidence="1">The sequence shown here is derived from an EMBL/GenBank/DDBJ whole genome shotgun (WGS) entry which is preliminary data.</text>
</comment>
<reference evidence="1" key="2">
    <citation type="journal article" date="2021" name="PeerJ">
        <title>Extensive microbial diversity within the chicken gut microbiome revealed by metagenomics and culture.</title>
        <authorList>
            <person name="Gilroy R."/>
            <person name="Ravi A."/>
            <person name="Getino M."/>
            <person name="Pursley I."/>
            <person name="Horton D.L."/>
            <person name="Alikhan N.F."/>
            <person name="Baker D."/>
            <person name="Gharbi K."/>
            <person name="Hall N."/>
            <person name="Watson M."/>
            <person name="Adriaenssens E.M."/>
            <person name="Foster-Nyarko E."/>
            <person name="Jarju S."/>
            <person name="Secka A."/>
            <person name="Antonio M."/>
            <person name="Oren A."/>
            <person name="Chaudhuri R.R."/>
            <person name="La Ragione R."/>
            <person name="Hildebrand F."/>
            <person name="Pallen M.J."/>
        </authorList>
    </citation>
    <scope>NUCLEOTIDE SEQUENCE</scope>
    <source>
        <strain evidence="1">CHK195-26880</strain>
    </source>
</reference>
<dbReference type="EMBL" id="DVKQ01000093">
    <property type="protein sequence ID" value="HIT38250.1"/>
    <property type="molecule type" value="Genomic_DNA"/>
</dbReference>
<dbReference type="InterPro" id="IPR018901">
    <property type="entry name" value="Spore_coat_CotE"/>
</dbReference>